<accession>A0A180GFU3</accession>
<evidence type="ECO:0000313" key="3">
    <source>
        <dbReference type="EnsemblFungi" id="PTTG_05111-t43_1-p1"/>
    </source>
</evidence>
<reference evidence="3 4" key="3">
    <citation type="journal article" date="2017" name="G3 (Bethesda)">
        <title>Comparative analysis highlights variable genome content of wheat rusts and divergence of the mating loci.</title>
        <authorList>
            <person name="Cuomo C.A."/>
            <person name="Bakkeren G."/>
            <person name="Khalil H.B."/>
            <person name="Panwar V."/>
            <person name="Joly D."/>
            <person name="Linning R."/>
            <person name="Sakthikumar S."/>
            <person name="Song X."/>
            <person name="Adiconis X."/>
            <person name="Fan L."/>
            <person name="Goldberg J.M."/>
            <person name="Levin J.Z."/>
            <person name="Young S."/>
            <person name="Zeng Q."/>
            <person name="Anikster Y."/>
            <person name="Bruce M."/>
            <person name="Wang M."/>
            <person name="Yin C."/>
            <person name="McCallum B."/>
            <person name="Szabo L.J."/>
            <person name="Hulbert S."/>
            <person name="Chen X."/>
            <person name="Fellers J.P."/>
        </authorList>
    </citation>
    <scope>NUCLEOTIDE SEQUENCE</scope>
    <source>
        <strain evidence="3">isolate 1-1 / race 1 (BBBD)</strain>
        <strain evidence="4">Isolate 1-1 / race 1 (BBBD)</strain>
    </source>
</reference>
<feature type="compositionally biased region" description="Low complexity" evidence="1">
    <location>
        <begin position="262"/>
        <end position="281"/>
    </location>
</feature>
<evidence type="ECO:0000313" key="4">
    <source>
        <dbReference type="Proteomes" id="UP000005240"/>
    </source>
</evidence>
<feature type="compositionally biased region" description="Polar residues" evidence="1">
    <location>
        <begin position="282"/>
        <end position="292"/>
    </location>
</feature>
<evidence type="ECO:0000256" key="1">
    <source>
        <dbReference type="SAM" id="MobiDB-lite"/>
    </source>
</evidence>
<feature type="region of interest" description="Disordered" evidence="1">
    <location>
        <begin position="1"/>
        <end position="27"/>
    </location>
</feature>
<dbReference type="EnsemblFungi" id="PTTG_05111-t43_1">
    <property type="protein sequence ID" value="PTTG_05111-t43_1-p1"/>
    <property type="gene ID" value="PTTG_05111"/>
</dbReference>
<dbReference type="Proteomes" id="UP000005240">
    <property type="component" value="Unassembled WGS sequence"/>
</dbReference>
<dbReference type="AlphaFoldDB" id="A0A180GFU3"/>
<reference evidence="2" key="1">
    <citation type="submission" date="2009-11" db="EMBL/GenBank/DDBJ databases">
        <authorList>
            <consortium name="The Broad Institute Genome Sequencing Platform"/>
            <person name="Ward D."/>
            <person name="Feldgarden M."/>
            <person name="Earl A."/>
            <person name="Young S.K."/>
            <person name="Zeng Q."/>
            <person name="Koehrsen M."/>
            <person name="Alvarado L."/>
            <person name="Berlin A."/>
            <person name="Bochicchio J."/>
            <person name="Borenstein D."/>
            <person name="Chapman S.B."/>
            <person name="Chen Z."/>
            <person name="Engels R."/>
            <person name="Freedman E."/>
            <person name="Gellesch M."/>
            <person name="Goldberg J."/>
            <person name="Griggs A."/>
            <person name="Gujja S."/>
            <person name="Heilman E."/>
            <person name="Heiman D."/>
            <person name="Hepburn T."/>
            <person name="Howarth C."/>
            <person name="Jen D."/>
            <person name="Larson L."/>
            <person name="Lewis B."/>
            <person name="Mehta T."/>
            <person name="Park D."/>
            <person name="Pearson M."/>
            <person name="Roberts A."/>
            <person name="Saif S."/>
            <person name="Shea T."/>
            <person name="Shenoy N."/>
            <person name="Sisk P."/>
            <person name="Stolte C."/>
            <person name="Sykes S."/>
            <person name="Thomson T."/>
            <person name="Walk T."/>
            <person name="White J."/>
            <person name="Yandava C."/>
            <person name="Izard J."/>
            <person name="Baranova O.V."/>
            <person name="Blanton J.M."/>
            <person name="Tanner A.C."/>
            <person name="Dewhirst F.E."/>
            <person name="Haas B."/>
            <person name="Nusbaum C."/>
            <person name="Birren B."/>
        </authorList>
    </citation>
    <scope>NUCLEOTIDE SEQUENCE [LARGE SCALE GENOMIC DNA]</scope>
    <source>
        <strain evidence="2">1-1 BBBD Race 1</strain>
    </source>
</reference>
<dbReference type="EMBL" id="ADAS02000080">
    <property type="protein sequence ID" value="OAV91444.1"/>
    <property type="molecule type" value="Genomic_DNA"/>
</dbReference>
<keyword evidence="4" id="KW-1185">Reference proteome</keyword>
<proteinExistence type="predicted"/>
<dbReference type="OrthoDB" id="2507151at2759"/>
<sequence length="319" mass="35620">MRRATNHDQLQGGLRHTPHQPHCRHPRAPHECRVTGDGIQPSQHGMSSHVQIEGRSDRTQIAQDLNISHLKRLRIPPGLKHERQRIPTVQLERTPASESELGAKRISPYIPRHSRTALSPCLSPPSRIISSISRLGPGGCTKILSKIGQPGVVHHPVLNSSDENVDLQTKVYNLSPSWCSPNLRKSAHRYVVSDGEYQNPDNEILAGFLKNNGGYLDDSDDEQEELEEQDTPGNTMMATLNFLKRRIQYPFEFRSPRYTQPSSSQASYSSTSFSNSTRTISAYSTNSSLSVDQSHDDQIYKPPSTPRGISGFRYGYSSG</sequence>
<protein>
    <submittedName>
        <fullName evidence="2 3">Uncharacterized protein</fullName>
    </submittedName>
</protein>
<feature type="region of interest" description="Disordered" evidence="1">
    <location>
        <begin position="255"/>
        <end position="319"/>
    </location>
</feature>
<organism evidence="2">
    <name type="scientific">Puccinia triticina (isolate 1-1 / race 1 (BBBD))</name>
    <name type="common">Brown leaf rust fungus</name>
    <dbReference type="NCBI Taxonomy" id="630390"/>
    <lineage>
        <taxon>Eukaryota</taxon>
        <taxon>Fungi</taxon>
        <taxon>Dikarya</taxon>
        <taxon>Basidiomycota</taxon>
        <taxon>Pucciniomycotina</taxon>
        <taxon>Pucciniomycetes</taxon>
        <taxon>Pucciniales</taxon>
        <taxon>Pucciniaceae</taxon>
        <taxon>Puccinia</taxon>
    </lineage>
</organism>
<reference evidence="2" key="2">
    <citation type="submission" date="2016-05" db="EMBL/GenBank/DDBJ databases">
        <title>Comparative analysis highlights variable genome content of wheat rusts and divergence of the mating loci.</title>
        <authorList>
            <person name="Cuomo C.A."/>
            <person name="Bakkeren G."/>
            <person name="Szabo L."/>
            <person name="Khalil H."/>
            <person name="Joly D."/>
            <person name="Goldberg J."/>
            <person name="Young S."/>
            <person name="Zeng Q."/>
            <person name="Fellers J."/>
        </authorList>
    </citation>
    <scope>NUCLEOTIDE SEQUENCE [LARGE SCALE GENOMIC DNA]</scope>
    <source>
        <strain evidence="2">1-1 BBBD Race 1</strain>
    </source>
</reference>
<feature type="compositionally biased region" description="Basic residues" evidence="1">
    <location>
        <begin position="16"/>
        <end position="27"/>
    </location>
</feature>
<evidence type="ECO:0000313" key="2">
    <source>
        <dbReference type="EMBL" id="OAV91444.1"/>
    </source>
</evidence>
<dbReference type="VEuPathDB" id="FungiDB:PTTG_05111"/>
<name>A0A180GFU3_PUCT1</name>
<gene>
    <name evidence="2" type="ORF">PTTG_05111</name>
</gene>
<reference evidence="3" key="4">
    <citation type="submission" date="2025-05" db="UniProtKB">
        <authorList>
            <consortium name="EnsemblFungi"/>
        </authorList>
    </citation>
    <scope>IDENTIFICATION</scope>
    <source>
        <strain evidence="3">isolate 1-1 / race 1 (BBBD)</strain>
    </source>
</reference>